<protein>
    <submittedName>
        <fullName evidence="4">Uncharacterized protein</fullName>
    </submittedName>
</protein>
<feature type="chain" id="PRO_5042149819" evidence="3">
    <location>
        <begin position="18"/>
        <end position="178"/>
    </location>
</feature>
<comment type="similarity">
    <text evidence="1 2">Belongs to the RNase T2 family.</text>
</comment>
<dbReference type="GO" id="GO:0033897">
    <property type="term" value="F:ribonuclease T2 activity"/>
    <property type="evidence" value="ECO:0007669"/>
    <property type="project" value="InterPro"/>
</dbReference>
<reference evidence="4" key="1">
    <citation type="submission" date="2020-05" db="EMBL/GenBank/DDBJ databases">
        <title>Phylogenomic resolution of chytrid fungi.</title>
        <authorList>
            <person name="Stajich J.E."/>
            <person name="Amses K."/>
            <person name="Simmons R."/>
            <person name="Seto K."/>
            <person name="Myers J."/>
            <person name="Bonds A."/>
            <person name="Quandt C.A."/>
            <person name="Barry K."/>
            <person name="Liu P."/>
            <person name="Grigoriev I."/>
            <person name="Longcore J.E."/>
            <person name="James T.Y."/>
        </authorList>
    </citation>
    <scope>NUCLEOTIDE SEQUENCE</scope>
    <source>
        <strain evidence="4">PLAUS21</strain>
    </source>
</reference>
<evidence type="ECO:0000313" key="5">
    <source>
        <dbReference type="Proteomes" id="UP001210925"/>
    </source>
</evidence>
<gene>
    <name evidence="4" type="ORF">HK103_003712</name>
</gene>
<dbReference type="SUPFAM" id="SSF55895">
    <property type="entry name" value="Ribonuclease Rh-like"/>
    <property type="match status" value="1"/>
</dbReference>
<keyword evidence="3" id="KW-0732">Signal</keyword>
<organism evidence="4 5">
    <name type="scientific">Boothiomyces macroporosus</name>
    <dbReference type="NCBI Taxonomy" id="261099"/>
    <lineage>
        <taxon>Eukaryota</taxon>
        <taxon>Fungi</taxon>
        <taxon>Fungi incertae sedis</taxon>
        <taxon>Chytridiomycota</taxon>
        <taxon>Chytridiomycota incertae sedis</taxon>
        <taxon>Chytridiomycetes</taxon>
        <taxon>Rhizophydiales</taxon>
        <taxon>Terramycetaceae</taxon>
        <taxon>Boothiomyces</taxon>
    </lineage>
</organism>
<evidence type="ECO:0000256" key="2">
    <source>
        <dbReference type="RuleBase" id="RU004328"/>
    </source>
</evidence>
<dbReference type="GO" id="GO:0003723">
    <property type="term" value="F:RNA binding"/>
    <property type="evidence" value="ECO:0007669"/>
    <property type="project" value="InterPro"/>
</dbReference>
<evidence type="ECO:0000256" key="3">
    <source>
        <dbReference type="SAM" id="SignalP"/>
    </source>
</evidence>
<name>A0AAD5Y3U0_9FUNG</name>
<dbReference type="EMBL" id="JADGKB010000029">
    <property type="protein sequence ID" value="KAJ3258231.1"/>
    <property type="molecule type" value="Genomic_DNA"/>
</dbReference>
<evidence type="ECO:0000256" key="1">
    <source>
        <dbReference type="ARBA" id="ARBA00007469"/>
    </source>
</evidence>
<dbReference type="Pfam" id="PF00445">
    <property type="entry name" value="Ribonuclease_T2"/>
    <property type="match status" value="1"/>
</dbReference>
<dbReference type="Proteomes" id="UP001210925">
    <property type="component" value="Unassembled WGS sequence"/>
</dbReference>
<dbReference type="AlphaFoldDB" id="A0AAD5Y3U0"/>
<accession>A0AAD5Y3U0</accession>
<dbReference type="InterPro" id="IPR036430">
    <property type="entry name" value="RNase_T2-like_sf"/>
</dbReference>
<dbReference type="Gene3D" id="3.90.730.10">
    <property type="entry name" value="Ribonuclease T2-like"/>
    <property type="match status" value="1"/>
</dbReference>
<dbReference type="InterPro" id="IPR001568">
    <property type="entry name" value="RNase_T2-like"/>
</dbReference>
<sequence>MISLLLTAAAALPSSFQRRSYMDCGNAPYCGVLVLERGGGSGNYYHDVPEVHGLWPETGNYGNSGCLNGDPNAQIPSVSCYTDSSFQEHEWTAHGVCAASDPDTFFNTVCNLSSAPLQQMTDLKNQGYSLSQIATALSNSGYPVFNRNAGHDQLELSACAGSDGVWRLSADFNADCNF</sequence>
<feature type="signal peptide" evidence="3">
    <location>
        <begin position="1"/>
        <end position="17"/>
    </location>
</feature>
<evidence type="ECO:0000313" key="4">
    <source>
        <dbReference type="EMBL" id="KAJ3258231.1"/>
    </source>
</evidence>
<keyword evidence="5" id="KW-1185">Reference proteome</keyword>
<comment type="caution">
    <text evidence="4">The sequence shown here is derived from an EMBL/GenBank/DDBJ whole genome shotgun (WGS) entry which is preliminary data.</text>
</comment>
<proteinExistence type="inferred from homology"/>